<name>A0A447JI05_SALET</name>
<proteinExistence type="predicted"/>
<evidence type="ECO:0000313" key="3">
    <source>
        <dbReference type="Proteomes" id="UP000281393"/>
    </source>
</evidence>
<keyword evidence="1" id="KW-0472">Membrane</keyword>
<dbReference type="AlphaFoldDB" id="A0A447JI05"/>
<reference evidence="2 3" key="1">
    <citation type="submission" date="2018-12" db="EMBL/GenBank/DDBJ databases">
        <authorList>
            <consortium name="Pathogen Informatics"/>
        </authorList>
    </citation>
    <scope>NUCLEOTIDE SEQUENCE [LARGE SCALE GENOMIC DNA]</scope>
    <source>
        <strain evidence="2 3">NCTC7102</strain>
    </source>
</reference>
<sequence length="69" mass="7959">MEIMLAGICPCKARGKHEKKYISLLSYCFSFLQKFIHYFITTSSFVETARSVICLMFSPTTGSRFQAHR</sequence>
<dbReference type="EMBL" id="LR133909">
    <property type="protein sequence ID" value="VDY42051.1"/>
    <property type="molecule type" value="Genomic_DNA"/>
</dbReference>
<evidence type="ECO:0000256" key="1">
    <source>
        <dbReference type="SAM" id="Phobius"/>
    </source>
</evidence>
<evidence type="ECO:0000313" key="2">
    <source>
        <dbReference type="EMBL" id="VDY42051.1"/>
    </source>
</evidence>
<feature type="transmembrane region" description="Helical" evidence="1">
    <location>
        <begin position="21"/>
        <end position="40"/>
    </location>
</feature>
<keyword evidence="1" id="KW-0812">Transmembrane</keyword>
<dbReference type="Proteomes" id="UP000281393">
    <property type="component" value="Chromosome"/>
</dbReference>
<accession>A0A447JI05</accession>
<gene>
    <name evidence="2" type="ORF">NCTC7102_03043</name>
</gene>
<keyword evidence="1" id="KW-1133">Transmembrane helix</keyword>
<organism evidence="2 3">
    <name type="scientific">Salmonella enterica subsp. enterica serovar Daytona</name>
    <dbReference type="NCBI Taxonomy" id="1962639"/>
    <lineage>
        <taxon>Bacteria</taxon>
        <taxon>Pseudomonadati</taxon>
        <taxon>Pseudomonadota</taxon>
        <taxon>Gammaproteobacteria</taxon>
        <taxon>Enterobacterales</taxon>
        <taxon>Enterobacteriaceae</taxon>
        <taxon>Salmonella</taxon>
    </lineage>
</organism>
<protein>
    <submittedName>
        <fullName evidence="2">Uncharacterized protein</fullName>
    </submittedName>
</protein>